<dbReference type="EMBL" id="JPMI01000173">
    <property type="protein sequence ID" value="KFA90857.1"/>
    <property type="molecule type" value="Genomic_DNA"/>
</dbReference>
<organism evidence="3 4">
    <name type="scientific">Archangium violaceum Cb vi76</name>
    <dbReference type="NCBI Taxonomy" id="1406225"/>
    <lineage>
        <taxon>Bacteria</taxon>
        <taxon>Pseudomonadati</taxon>
        <taxon>Myxococcota</taxon>
        <taxon>Myxococcia</taxon>
        <taxon>Myxococcales</taxon>
        <taxon>Cystobacterineae</taxon>
        <taxon>Archangiaceae</taxon>
        <taxon>Archangium</taxon>
    </lineage>
</organism>
<dbReference type="PANTHER" id="PTHR34351">
    <property type="entry name" value="SLR1927 PROTEIN-RELATED"/>
    <property type="match status" value="1"/>
</dbReference>
<feature type="transmembrane region" description="Helical" evidence="1">
    <location>
        <begin position="56"/>
        <end position="77"/>
    </location>
</feature>
<dbReference type="InterPro" id="IPR013783">
    <property type="entry name" value="Ig-like_fold"/>
</dbReference>
<dbReference type="AlphaFoldDB" id="A0A084SQX2"/>
<evidence type="ECO:0000313" key="3">
    <source>
        <dbReference type="EMBL" id="KFA90857.1"/>
    </source>
</evidence>
<evidence type="ECO:0000256" key="1">
    <source>
        <dbReference type="SAM" id="Phobius"/>
    </source>
</evidence>
<dbReference type="PANTHER" id="PTHR34351:SF1">
    <property type="entry name" value="SLR1927 PROTEIN"/>
    <property type="match status" value="1"/>
</dbReference>
<protein>
    <recommendedName>
        <fullName evidence="2">DUF58 domain-containing protein</fullName>
    </recommendedName>
</protein>
<accession>A0A084SQX2</accession>
<dbReference type="Gene3D" id="2.60.40.10">
    <property type="entry name" value="Immunoglobulins"/>
    <property type="match status" value="1"/>
</dbReference>
<dbReference type="Proteomes" id="UP000028547">
    <property type="component" value="Unassembled WGS sequence"/>
</dbReference>
<dbReference type="RefSeq" id="WP_043400734.1">
    <property type="nucleotide sequence ID" value="NZ_JPMI01000173.1"/>
</dbReference>
<reference evidence="3 4" key="1">
    <citation type="submission" date="2014-07" db="EMBL/GenBank/DDBJ databases">
        <title>Draft Genome Sequence of Gephyronic Acid Producer, Cystobacter violaceus Strain Cb vi76.</title>
        <authorList>
            <person name="Stevens D.C."/>
            <person name="Young J."/>
            <person name="Carmichael R."/>
            <person name="Tan J."/>
            <person name="Taylor R.E."/>
        </authorList>
    </citation>
    <scope>NUCLEOTIDE SEQUENCE [LARGE SCALE GENOMIC DNA]</scope>
    <source>
        <strain evidence="3 4">Cb vi76</strain>
    </source>
</reference>
<sequence>MTRRRRWSFLMPPEDHGFIRFLQDRYFGLLTPVGRVVMWSALAAGFLLLGGLVAPLILFFSFTVCALAAAAMVGLPFRPRVSLTRLFPPPVSAGDTLTYRVRVENTGRRPVRHLVVEERLLPSALRRVGEPPVIDSLAPGERTEVTLRLKCTTRGVYELGALQAASLFPSALVKWPRRSPAKDRVLVYPRFTPLESLEVPHGRNYQPGGISVASQVGESTEFFGTRDWHDGDRTRDIHWPSFARTGRLVVKEFQEEFFVRLAMVLDVQSRSVKEDALLEKALSLAAGMADVLARQEYIIDLFAAGPEVFHFQAGRALAHFDHILEILAAIESGERLDLEALEAALLPEASHLSAVIFVVMDWEPSRAALVEKLKAHGVAVRVLSVRPDRAPVGLAPEEVVALA</sequence>
<evidence type="ECO:0000259" key="2">
    <source>
        <dbReference type="Pfam" id="PF01882"/>
    </source>
</evidence>
<dbReference type="InterPro" id="IPR002881">
    <property type="entry name" value="DUF58"/>
</dbReference>
<feature type="transmembrane region" description="Helical" evidence="1">
    <location>
        <begin position="26"/>
        <end position="50"/>
    </location>
</feature>
<comment type="caution">
    <text evidence="3">The sequence shown here is derived from an EMBL/GenBank/DDBJ whole genome shotgun (WGS) entry which is preliminary data.</text>
</comment>
<keyword evidence="1" id="KW-0472">Membrane</keyword>
<dbReference type="Pfam" id="PF01882">
    <property type="entry name" value="DUF58"/>
    <property type="match status" value="1"/>
</dbReference>
<name>A0A084SQX2_9BACT</name>
<proteinExistence type="predicted"/>
<feature type="domain" description="DUF58" evidence="2">
    <location>
        <begin position="225"/>
        <end position="385"/>
    </location>
</feature>
<keyword evidence="1" id="KW-0812">Transmembrane</keyword>
<keyword evidence="1" id="KW-1133">Transmembrane helix</keyword>
<evidence type="ECO:0000313" key="4">
    <source>
        <dbReference type="Proteomes" id="UP000028547"/>
    </source>
</evidence>
<gene>
    <name evidence="3" type="ORF">Q664_25640</name>
</gene>